<dbReference type="Proteomes" id="UP000267164">
    <property type="component" value="Chromosome"/>
</dbReference>
<sequence length="172" mass="16744">MAAPSETAPIVPAPSATAPALPTPSATTPSATTAGLGACGAGQVEVSGKVMSPATGHRGVELVFTLAAGASPCTLAGYPGVDSGAGGPLLHADRTPRGFMGGLPQGSDDPPTVTLRPDHPATAIVEGTAFDAAGSGCPLYTNLSVTPPNSTDTHTVTVTIDSCALHVHPVTG</sequence>
<proteinExistence type="predicted"/>
<dbReference type="KEGG" id="nyu:D7D52_34365"/>
<reference evidence="3 4" key="1">
    <citation type="submission" date="2018-09" db="EMBL/GenBank/DDBJ databases">
        <title>Nocardia yunnanensis sp. nov., an actinomycete isolated from a soil sample.</title>
        <authorList>
            <person name="Zhang J."/>
        </authorList>
    </citation>
    <scope>NUCLEOTIDE SEQUENCE [LARGE SCALE GENOMIC DNA]</scope>
    <source>
        <strain evidence="3 4">CFHS0054</strain>
    </source>
</reference>
<dbReference type="OrthoDB" id="4554818at2"/>
<name>A0A386ZSB4_9NOCA</name>
<dbReference type="InterPro" id="IPR025326">
    <property type="entry name" value="DUF4232"/>
</dbReference>
<dbReference type="EMBL" id="CP032568">
    <property type="protein sequence ID" value="AYF79609.1"/>
    <property type="molecule type" value="Genomic_DNA"/>
</dbReference>
<dbReference type="AlphaFoldDB" id="A0A386ZSB4"/>
<feature type="region of interest" description="Disordered" evidence="1">
    <location>
        <begin position="1"/>
        <end position="34"/>
    </location>
</feature>
<evidence type="ECO:0000313" key="3">
    <source>
        <dbReference type="EMBL" id="AYF79609.1"/>
    </source>
</evidence>
<protein>
    <submittedName>
        <fullName evidence="3">DUF4232 domain-containing protein</fullName>
    </submittedName>
</protein>
<organism evidence="3 4">
    <name type="scientific">Nocardia yunnanensis</name>
    <dbReference type="NCBI Taxonomy" id="2382165"/>
    <lineage>
        <taxon>Bacteria</taxon>
        <taxon>Bacillati</taxon>
        <taxon>Actinomycetota</taxon>
        <taxon>Actinomycetes</taxon>
        <taxon>Mycobacteriales</taxon>
        <taxon>Nocardiaceae</taxon>
        <taxon>Nocardia</taxon>
    </lineage>
</organism>
<evidence type="ECO:0000313" key="4">
    <source>
        <dbReference type="Proteomes" id="UP000267164"/>
    </source>
</evidence>
<gene>
    <name evidence="3" type="ORF">D7D52_34365</name>
</gene>
<feature type="domain" description="DUF4232" evidence="2">
    <location>
        <begin position="39"/>
        <end position="169"/>
    </location>
</feature>
<evidence type="ECO:0000256" key="1">
    <source>
        <dbReference type="SAM" id="MobiDB-lite"/>
    </source>
</evidence>
<dbReference type="Pfam" id="PF14016">
    <property type="entry name" value="DUF4232"/>
    <property type="match status" value="1"/>
</dbReference>
<evidence type="ECO:0000259" key="2">
    <source>
        <dbReference type="Pfam" id="PF14016"/>
    </source>
</evidence>
<keyword evidence="4" id="KW-1185">Reference proteome</keyword>
<feature type="compositionally biased region" description="Low complexity" evidence="1">
    <location>
        <begin position="13"/>
        <end position="34"/>
    </location>
</feature>
<accession>A0A386ZSB4</accession>